<dbReference type="EMBL" id="QGDT01000012">
    <property type="protein sequence ID" value="PWJ55978.1"/>
    <property type="molecule type" value="Genomic_DNA"/>
</dbReference>
<name>A0A316AFE2_9BACT</name>
<dbReference type="Proteomes" id="UP000245880">
    <property type="component" value="Unassembled WGS sequence"/>
</dbReference>
<evidence type="ECO:0000313" key="1">
    <source>
        <dbReference type="EMBL" id="PWJ55978.1"/>
    </source>
</evidence>
<protein>
    <submittedName>
        <fullName evidence="1">Uncharacterized protein</fullName>
    </submittedName>
</protein>
<reference evidence="1 2" key="1">
    <citation type="submission" date="2018-03" db="EMBL/GenBank/DDBJ databases">
        <title>Genomic Encyclopedia of Archaeal and Bacterial Type Strains, Phase II (KMG-II): from individual species to whole genera.</title>
        <authorList>
            <person name="Goeker M."/>
        </authorList>
    </citation>
    <scope>NUCLEOTIDE SEQUENCE [LARGE SCALE GENOMIC DNA]</scope>
    <source>
        <strain evidence="1 2">DSM 100346</strain>
    </source>
</reference>
<sequence>MKKRTLKILTLSLLITGVMYNCKKKDEPFPTEPDTELVDEINGIEVEEVAVSTPEAVTSTESSIAVSAKTTETATAISAITPTNIPAAATSAAAEVSGALSTEEVNTLNSVTPEVIAAVSAGGALPANLKAVMDKVAADPTLKAYLPTLTLPTVGGTAISGTRTAIIEGVEAVNGVLVEDACITAANATYATVKTKLDATKASEAAKIAAAYAANIAPLAAAETACQAAIPAKYAALRTQAEALSTSAITTLDAAKEALGANYALLAALSKIQLLGYLSSLNELQAADIKACTAKTTAATTNAAAARDKDLATANANYAAALAKAEASKVKLIESCHNQGGGN</sequence>
<evidence type="ECO:0000313" key="2">
    <source>
        <dbReference type="Proteomes" id="UP000245880"/>
    </source>
</evidence>
<dbReference type="RefSeq" id="WP_109676835.1">
    <property type="nucleotide sequence ID" value="NZ_QGDT01000012.1"/>
</dbReference>
<dbReference type="AlphaFoldDB" id="A0A316AFE2"/>
<proteinExistence type="predicted"/>
<dbReference type="OrthoDB" id="934295at2"/>
<keyword evidence="2" id="KW-1185">Reference proteome</keyword>
<accession>A0A316AFE2</accession>
<gene>
    <name evidence="1" type="ORF">CLV98_11273</name>
</gene>
<organism evidence="1 2">
    <name type="scientific">Dyadobacter jejuensis</name>
    <dbReference type="NCBI Taxonomy" id="1082580"/>
    <lineage>
        <taxon>Bacteria</taxon>
        <taxon>Pseudomonadati</taxon>
        <taxon>Bacteroidota</taxon>
        <taxon>Cytophagia</taxon>
        <taxon>Cytophagales</taxon>
        <taxon>Spirosomataceae</taxon>
        <taxon>Dyadobacter</taxon>
    </lineage>
</organism>
<comment type="caution">
    <text evidence="1">The sequence shown here is derived from an EMBL/GenBank/DDBJ whole genome shotgun (WGS) entry which is preliminary data.</text>
</comment>